<accession>A0ABD7FRB1</accession>
<dbReference type="EMBL" id="QKKU01000136">
    <property type="protein sequence ID" value="RBM59712.1"/>
    <property type="molecule type" value="Genomic_DNA"/>
</dbReference>
<proteinExistence type="predicted"/>
<reference evidence="1 2" key="1">
    <citation type="submission" date="2018-06" db="EMBL/GenBank/DDBJ databases">
        <title>Draft genome sequences of nine Vibrio sp. clinical isolates from across the United States representing the closest known relative of Vibrio cholerae.</title>
        <authorList>
            <person name="Islam M.T."/>
            <person name="Liang K."/>
            <person name="Im M.S."/>
            <person name="Winkjer J."/>
            <person name="Busby S."/>
            <person name="Batra D."/>
            <person name="Rowe L."/>
            <person name="Tarr C.L."/>
            <person name="Boucher Y."/>
        </authorList>
    </citation>
    <scope>NUCLEOTIDE SEQUENCE [LARGE SCALE GENOMIC DNA]</scope>
    <source>
        <strain evidence="1 2">2017V-1110</strain>
    </source>
</reference>
<evidence type="ECO:0000313" key="2">
    <source>
        <dbReference type="Proteomes" id="UP000252199"/>
    </source>
</evidence>
<dbReference type="RefSeq" id="WP_113611437.1">
    <property type="nucleotide sequence ID" value="NZ_CAWQMY010000042.1"/>
</dbReference>
<dbReference type="Pfam" id="PF04875">
    <property type="entry name" value="DUF645"/>
    <property type="match status" value="1"/>
</dbReference>
<evidence type="ECO:0000313" key="1">
    <source>
        <dbReference type="EMBL" id="RBM59712.1"/>
    </source>
</evidence>
<organism evidence="1 2">
    <name type="scientific">Vibrio paracholerae</name>
    <dbReference type="NCBI Taxonomy" id="650003"/>
    <lineage>
        <taxon>Bacteria</taxon>
        <taxon>Pseudomonadati</taxon>
        <taxon>Pseudomonadota</taxon>
        <taxon>Gammaproteobacteria</taxon>
        <taxon>Vibrionales</taxon>
        <taxon>Vibrionaceae</taxon>
        <taxon>Vibrio</taxon>
    </lineage>
</organism>
<protein>
    <submittedName>
        <fullName evidence="1">DUF645 domain-containing protein</fullName>
    </submittedName>
</protein>
<gene>
    <name evidence="1" type="ORF">DLR72_18075</name>
</gene>
<comment type="caution">
    <text evidence="1">The sequence shown here is derived from an EMBL/GenBank/DDBJ whole genome shotgun (WGS) entry which is preliminary data.</text>
</comment>
<dbReference type="InterPro" id="IPR006959">
    <property type="entry name" value="DUF645"/>
</dbReference>
<dbReference type="Proteomes" id="UP000252199">
    <property type="component" value="Unassembled WGS sequence"/>
</dbReference>
<dbReference type="AlphaFoldDB" id="A0ABD7FRB1"/>
<name>A0ABD7FRB1_9VIBR</name>
<sequence>MLSDVQLDQFGFIKDGIIAVSWLSLSRTLNRGQLSLDCFKFWQPASQLLALDVCLCDAFA</sequence>